<dbReference type="PANTHER" id="PTHR10454:SF232">
    <property type="entry name" value="AT03047P-RELATED"/>
    <property type="match status" value="1"/>
</dbReference>
<evidence type="ECO:0000256" key="2">
    <source>
        <dbReference type="RuleBase" id="RU003971"/>
    </source>
</evidence>
<dbReference type="PANTHER" id="PTHR10454">
    <property type="entry name" value="CASPASE"/>
    <property type="match status" value="1"/>
</dbReference>
<reference evidence="6" key="1">
    <citation type="journal article" date="2015" name="Proc. Natl. Acad. Sci. U.S.A.">
        <title>Genome sequence of the Asian Tiger mosquito, Aedes albopictus, reveals insights into its biology, genetics, and evolution.</title>
        <authorList>
            <person name="Chen X.G."/>
            <person name="Jiang X."/>
            <person name="Gu J."/>
            <person name="Xu M."/>
            <person name="Wu Y."/>
            <person name="Deng Y."/>
            <person name="Zhang C."/>
            <person name="Bonizzoni M."/>
            <person name="Dermauw W."/>
            <person name="Vontas J."/>
            <person name="Armbruster P."/>
            <person name="Huang X."/>
            <person name="Yang Y."/>
            <person name="Zhang H."/>
            <person name="He W."/>
            <person name="Peng H."/>
            <person name="Liu Y."/>
            <person name="Wu K."/>
            <person name="Chen J."/>
            <person name="Lirakis M."/>
            <person name="Topalis P."/>
            <person name="Van Leeuwen T."/>
            <person name="Hall A.B."/>
            <person name="Jiang X."/>
            <person name="Thorpe C."/>
            <person name="Mueller R.L."/>
            <person name="Sun C."/>
            <person name="Waterhouse R.M."/>
            <person name="Yan G."/>
            <person name="Tu Z.J."/>
            <person name="Fang X."/>
            <person name="James A.A."/>
        </authorList>
    </citation>
    <scope>NUCLEOTIDE SEQUENCE [LARGE SCALE GENOMIC DNA]</scope>
    <source>
        <strain evidence="6">Foshan</strain>
    </source>
</reference>
<dbReference type="PROSITE" id="PS01122">
    <property type="entry name" value="CASPASE_CYS"/>
    <property type="match status" value="1"/>
</dbReference>
<evidence type="ECO:0000259" key="4">
    <source>
        <dbReference type="PROSITE" id="PS50208"/>
    </source>
</evidence>
<dbReference type="RefSeq" id="XP_029711626.1">
    <property type="nucleotide sequence ID" value="XM_029855766.2"/>
</dbReference>
<feature type="domain" description="Caspase family p10" evidence="3">
    <location>
        <begin position="211"/>
        <end position="304"/>
    </location>
</feature>
<evidence type="ECO:0000256" key="1">
    <source>
        <dbReference type="ARBA" id="ARBA00010134"/>
    </source>
</evidence>
<dbReference type="Proteomes" id="UP000069940">
    <property type="component" value="Unassembled WGS sequence"/>
</dbReference>
<protein>
    <recommendedName>
        <fullName evidence="7">Caspase</fullName>
    </recommendedName>
</protein>
<evidence type="ECO:0000313" key="5">
    <source>
        <dbReference type="EnsemblMetazoa" id="AALFPA23_023217.P34540"/>
    </source>
</evidence>
<dbReference type="InterPro" id="IPR001309">
    <property type="entry name" value="Pept_C14_p20"/>
</dbReference>
<dbReference type="SUPFAM" id="SSF52129">
    <property type="entry name" value="Caspase-like"/>
    <property type="match status" value="1"/>
</dbReference>
<comment type="similarity">
    <text evidence="1 2">Belongs to the peptidase C14A family.</text>
</comment>
<dbReference type="InterPro" id="IPR015917">
    <property type="entry name" value="Pept_C14A"/>
</dbReference>
<sequence length="306" mass="35058">MGVFASRRRRARFNTDSVDATRTFSQMSGTISKKRESVYFDTPSGRNDKAYSMNGTKRGKVLIFNQVSFEDPSYEERDGTHQDVKRLFNVLPRLGFSKEDITVYEDYSYSEINRIAVKLEYDEDLKQADCLMVFILTHGEEGDRLMAQDDSYNLHKFLENFTPTSLNSMAGKPKLFFIQACRGRKLDRGVLLRTTLIQADCGRDMVDSHSEVYIHPEFADLLVVMSSHHGHQSFRNESGSWFIQEFCNVIESCESLKTTSIYDILTETNNGVSQRISNSDGDRNKKKQIPSFYSTLTKKLCFGPVN</sequence>
<dbReference type="InterPro" id="IPR033139">
    <property type="entry name" value="Caspase_cys_AS"/>
</dbReference>
<organism evidence="5 6">
    <name type="scientific">Aedes albopictus</name>
    <name type="common">Asian tiger mosquito</name>
    <name type="synonym">Stegomyia albopicta</name>
    <dbReference type="NCBI Taxonomy" id="7160"/>
    <lineage>
        <taxon>Eukaryota</taxon>
        <taxon>Metazoa</taxon>
        <taxon>Ecdysozoa</taxon>
        <taxon>Arthropoda</taxon>
        <taxon>Hexapoda</taxon>
        <taxon>Insecta</taxon>
        <taxon>Pterygota</taxon>
        <taxon>Neoptera</taxon>
        <taxon>Endopterygota</taxon>
        <taxon>Diptera</taxon>
        <taxon>Nematocera</taxon>
        <taxon>Culicoidea</taxon>
        <taxon>Culicidae</taxon>
        <taxon>Culicinae</taxon>
        <taxon>Aedini</taxon>
        <taxon>Aedes</taxon>
        <taxon>Stegomyia</taxon>
    </lineage>
</organism>
<dbReference type="Pfam" id="PF00656">
    <property type="entry name" value="Peptidase_C14"/>
    <property type="match status" value="1"/>
</dbReference>
<evidence type="ECO:0008006" key="7">
    <source>
        <dbReference type="Google" id="ProtNLM"/>
    </source>
</evidence>
<accession>A0ABM2A058</accession>
<reference evidence="5" key="2">
    <citation type="submission" date="2025-05" db="UniProtKB">
        <authorList>
            <consortium name="EnsemblMetazoa"/>
        </authorList>
    </citation>
    <scope>IDENTIFICATION</scope>
    <source>
        <strain evidence="5">Foshan</strain>
    </source>
</reference>
<keyword evidence="6" id="KW-1185">Reference proteome</keyword>
<dbReference type="PRINTS" id="PR00376">
    <property type="entry name" value="IL1BCENZYME"/>
</dbReference>
<dbReference type="InterPro" id="IPR002138">
    <property type="entry name" value="Pept_C14_p10"/>
</dbReference>
<proteinExistence type="inferred from homology"/>
<feature type="domain" description="Caspase family p20" evidence="4">
    <location>
        <begin position="57"/>
        <end position="185"/>
    </location>
</feature>
<dbReference type="GeneID" id="115256802"/>
<evidence type="ECO:0000259" key="3">
    <source>
        <dbReference type="PROSITE" id="PS50207"/>
    </source>
</evidence>
<dbReference type="PROSITE" id="PS50207">
    <property type="entry name" value="CASPASE_P10"/>
    <property type="match status" value="1"/>
</dbReference>
<dbReference type="SMART" id="SM00115">
    <property type="entry name" value="CASc"/>
    <property type="match status" value="1"/>
</dbReference>
<dbReference type="Gene3D" id="3.40.50.1460">
    <property type="match status" value="1"/>
</dbReference>
<dbReference type="EnsemblMetazoa" id="AALFPA23_023217.R34540">
    <property type="protein sequence ID" value="AALFPA23_023217.P34540"/>
    <property type="gene ID" value="AALFPA23_023217"/>
</dbReference>
<name>A0ABM2A058_AEDAL</name>
<dbReference type="InterPro" id="IPR011600">
    <property type="entry name" value="Pept_C14_caspase"/>
</dbReference>
<dbReference type="PROSITE" id="PS50208">
    <property type="entry name" value="CASPASE_P20"/>
    <property type="match status" value="1"/>
</dbReference>
<dbReference type="InterPro" id="IPR002398">
    <property type="entry name" value="Pept_C14"/>
</dbReference>
<evidence type="ECO:0000313" key="6">
    <source>
        <dbReference type="Proteomes" id="UP000069940"/>
    </source>
</evidence>
<dbReference type="InterPro" id="IPR029030">
    <property type="entry name" value="Caspase-like_dom_sf"/>
</dbReference>